<dbReference type="Pfam" id="PF03013">
    <property type="entry name" value="Pyr_excise"/>
    <property type="match status" value="1"/>
</dbReference>
<sequence length="150" mass="16619">MRLWSLHPSLLDAKGLVACWRETLLAQKVLAGQTKGYTGHPQLLRFKEQPAPLVHMGGYLQGLWDEAAVRGYRFDAAKILHPAAAAQLEKIPVTQGQVHFEREHLLRKLSVRDPARIARLEPAGQVALHPLFVQVPGPVEAWEKDALASG</sequence>
<organism evidence="1 2">
    <name type="scientific">Glutamicibacter arilaitensis</name>
    <dbReference type="NCBI Taxonomy" id="256701"/>
    <lineage>
        <taxon>Bacteria</taxon>
        <taxon>Bacillati</taxon>
        <taxon>Actinomycetota</taxon>
        <taxon>Actinomycetes</taxon>
        <taxon>Micrococcales</taxon>
        <taxon>Micrococcaceae</taxon>
        <taxon>Glutamicibacter</taxon>
    </lineage>
</organism>
<accession>A0A2N7S0J0</accession>
<evidence type="ECO:0000313" key="1">
    <source>
        <dbReference type="EMBL" id="PMQ19662.1"/>
    </source>
</evidence>
<dbReference type="EMBL" id="PNQX01000002">
    <property type="protein sequence ID" value="PMQ19662.1"/>
    <property type="molecule type" value="Genomic_DNA"/>
</dbReference>
<dbReference type="Proteomes" id="UP000235739">
    <property type="component" value="Unassembled WGS sequence"/>
</dbReference>
<dbReference type="OMA" id="MRLWSIH"/>
<gene>
    <name evidence="1" type="ORF">CIK84_13470</name>
</gene>
<proteinExistence type="predicted"/>
<dbReference type="GO" id="GO:0016829">
    <property type="term" value="F:lyase activity"/>
    <property type="evidence" value="ECO:0007669"/>
    <property type="project" value="UniProtKB-KW"/>
</dbReference>
<comment type="caution">
    <text evidence="1">The sequence shown here is derived from an EMBL/GenBank/DDBJ whole genome shotgun (WGS) entry which is preliminary data.</text>
</comment>
<evidence type="ECO:0000313" key="2">
    <source>
        <dbReference type="Proteomes" id="UP000235739"/>
    </source>
</evidence>
<name>A0A2N7S0J0_9MICC</name>
<keyword evidence="1" id="KW-0456">Lyase</keyword>
<dbReference type="InterPro" id="IPR004260">
    <property type="entry name" value="Pyr-dimer_DNA_glycosylase"/>
</dbReference>
<protein>
    <submittedName>
        <fullName evidence="1">DNA lyase</fullName>
    </submittedName>
</protein>
<reference evidence="1 2" key="1">
    <citation type="journal article" date="2017" name="Elife">
        <title>Extensive horizontal gene transfer in cheese-associated bacteria.</title>
        <authorList>
            <person name="Bonham K.S."/>
            <person name="Wolfe B.E."/>
            <person name="Dutton R.J."/>
        </authorList>
    </citation>
    <scope>NUCLEOTIDE SEQUENCE [LARGE SCALE GENOMIC DNA]</scope>
    <source>
        <strain evidence="1 2">JB182</strain>
    </source>
</reference>
<dbReference type="RefSeq" id="WP_013347533.1">
    <property type="nucleotide sequence ID" value="NZ_JBQDKG010000026.1"/>
</dbReference>
<dbReference type="AlphaFoldDB" id="A0A2N7S0J0"/>
<dbReference type="GeneID" id="303183765"/>